<keyword evidence="6" id="KW-1185">Reference proteome</keyword>
<accession>A0A7X5HWT2</accession>
<dbReference type="InterPro" id="IPR037522">
    <property type="entry name" value="HD_GYP_dom"/>
</dbReference>
<dbReference type="InterPro" id="IPR006675">
    <property type="entry name" value="HDIG_dom"/>
</dbReference>
<feature type="transmembrane region" description="Helical" evidence="1">
    <location>
        <begin position="94"/>
        <end position="115"/>
    </location>
</feature>
<feature type="transmembrane region" description="Helical" evidence="1">
    <location>
        <begin position="31"/>
        <end position="51"/>
    </location>
</feature>
<sequence length="872" mass="98310">MTGNYALIPILALVCYGFLLFAFLGAQKTKLGNAFLSVLVTLILWTGGSLFMRSQIWPSTKLWYDVSLLGISLLPYTYYLFVNSLVEGRKGLAHYLWPVLLLGVNGVNIATGLFLEAPAMVRRNGEVLFVYHPTWRVGVYFVLCGMVLLHLVYLLGKHTKSRELGGRQFAPILLGGLLMFLGNLVVVFPYFKGFPADILAGVLNACLLFFVLYRQNTFKLRMLMSRGSYYLLAGLLSVLLFFNLFGSMEAFIRAKLPAAARYDVLIMSVIFTSITALIYLVMKRFIDSLFAKEDVIQAKNLQEFSQAVSKSLEMKEIMEELVVVIQKTLPVKRVHICVAEHGSGDFRIGHSANPLDSRSFSLKKDNPVVQWLEKNDRCLLMKDFVRTVSYKSMWEEEKRKLQNLEVECLVPLKDGQELVGIVLLPAKEKKKEYTYDDISFLSSVDSVGSIALKNSRLYEKAYLEARMDDLTGLYNRKYFYEILNEEYEKSKDRSLGLVILNLDDFKLYNQLYGTKEGDKALQAVAGIIKASVGKNGYVARYSGKEFAVILPMYDLLSAKNLAETIRKQILGMNKRDSEYLMKVLTVSGGVCSIPYAASNVRQLVDNADMAVYQVKRNGKNAIRVYSSREKEAGQPSVVEEKKKESIYSEYASTIYALTAAIDTKDHYTFSHSKNVAYYATALARSFGMNEEYVEIVREAALLHDIGKIGIPEQILNKPGKLSEEEYGLMKNHVENSIGIIRYLPSLDYVIPAVIGHHERYDGKGYPRRLAGEDIPLAARILCVADSFDAMISKRTYKQAYRVEYALRIIEEEGGRQFDPRLAELFVEMVRSGAIQAIQEGEDPKVDTHISAPVDSGDMQIFTQALRARSSTT</sequence>
<protein>
    <submittedName>
        <fullName evidence="5">Diguanylate cyclase</fullName>
    </submittedName>
</protein>
<evidence type="ECO:0000259" key="4">
    <source>
        <dbReference type="PROSITE" id="PS51832"/>
    </source>
</evidence>
<dbReference type="Proteomes" id="UP000461585">
    <property type="component" value="Unassembled WGS sequence"/>
</dbReference>
<dbReference type="InterPro" id="IPR006674">
    <property type="entry name" value="HD_domain"/>
</dbReference>
<keyword evidence="1" id="KW-1133">Transmembrane helix</keyword>
<dbReference type="Gene3D" id="1.10.3210.10">
    <property type="entry name" value="Hypothetical protein af1432"/>
    <property type="match status" value="1"/>
</dbReference>
<dbReference type="PANTHER" id="PTHR43155:SF2">
    <property type="entry name" value="CYCLIC DI-GMP PHOSPHODIESTERASE PA4108"/>
    <property type="match status" value="1"/>
</dbReference>
<proteinExistence type="predicted"/>
<dbReference type="SMART" id="SM00267">
    <property type="entry name" value="GGDEF"/>
    <property type="match status" value="1"/>
</dbReference>
<dbReference type="EMBL" id="JAAEEH010000028">
    <property type="protein sequence ID" value="NDL68109.1"/>
    <property type="molecule type" value="Genomic_DNA"/>
</dbReference>
<dbReference type="CDD" id="cd01949">
    <property type="entry name" value="GGDEF"/>
    <property type="match status" value="1"/>
</dbReference>
<dbReference type="SMART" id="SM00065">
    <property type="entry name" value="GAF"/>
    <property type="match status" value="1"/>
</dbReference>
<dbReference type="PROSITE" id="PS51832">
    <property type="entry name" value="HD_GYP"/>
    <property type="match status" value="1"/>
</dbReference>
<feature type="transmembrane region" description="Helical" evidence="1">
    <location>
        <begin position="264"/>
        <end position="282"/>
    </location>
</feature>
<evidence type="ECO:0000313" key="5">
    <source>
        <dbReference type="EMBL" id="NDL68109.1"/>
    </source>
</evidence>
<dbReference type="NCBIfam" id="TIGR00277">
    <property type="entry name" value="HDIG"/>
    <property type="match status" value="1"/>
</dbReference>
<feature type="transmembrane region" description="Helical" evidence="1">
    <location>
        <begin position="168"/>
        <end position="188"/>
    </location>
</feature>
<keyword evidence="1" id="KW-0472">Membrane</keyword>
<dbReference type="InterPro" id="IPR003607">
    <property type="entry name" value="HD/PDEase_dom"/>
</dbReference>
<organism evidence="5 6">
    <name type="scientific">Anaerotalea alkaliphila</name>
    <dbReference type="NCBI Taxonomy" id="2662126"/>
    <lineage>
        <taxon>Bacteria</taxon>
        <taxon>Bacillati</taxon>
        <taxon>Bacillota</taxon>
        <taxon>Clostridia</taxon>
        <taxon>Eubacteriales</taxon>
        <taxon>Anaerotalea</taxon>
    </lineage>
</organism>
<dbReference type="SUPFAM" id="SSF55073">
    <property type="entry name" value="Nucleotide cyclase"/>
    <property type="match status" value="1"/>
</dbReference>
<dbReference type="InterPro" id="IPR029787">
    <property type="entry name" value="Nucleotide_cyclase"/>
</dbReference>
<dbReference type="Pfam" id="PF13487">
    <property type="entry name" value="HD_5"/>
    <property type="match status" value="1"/>
</dbReference>
<evidence type="ECO:0000259" key="2">
    <source>
        <dbReference type="PROSITE" id="PS50887"/>
    </source>
</evidence>
<dbReference type="Gene3D" id="3.30.450.40">
    <property type="match status" value="1"/>
</dbReference>
<dbReference type="InterPro" id="IPR003018">
    <property type="entry name" value="GAF"/>
</dbReference>
<feature type="domain" description="HD-GYP" evidence="4">
    <location>
        <begin position="646"/>
        <end position="841"/>
    </location>
</feature>
<comment type="caution">
    <text evidence="5">The sequence shown here is derived from an EMBL/GenBank/DDBJ whole genome shotgun (WGS) entry which is preliminary data.</text>
</comment>
<feature type="transmembrane region" description="Helical" evidence="1">
    <location>
        <begin position="6"/>
        <end position="24"/>
    </location>
</feature>
<dbReference type="AlphaFoldDB" id="A0A7X5HWT2"/>
<evidence type="ECO:0000313" key="6">
    <source>
        <dbReference type="Proteomes" id="UP000461585"/>
    </source>
</evidence>
<dbReference type="PANTHER" id="PTHR43155">
    <property type="entry name" value="CYCLIC DI-GMP PHOSPHODIESTERASE PA4108-RELATED"/>
    <property type="match status" value="1"/>
</dbReference>
<dbReference type="InterPro" id="IPR031621">
    <property type="entry name" value="HisKA_7TM"/>
</dbReference>
<feature type="domain" description="GGDEF" evidence="2">
    <location>
        <begin position="493"/>
        <end position="627"/>
    </location>
</feature>
<dbReference type="InterPro" id="IPR029016">
    <property type="entry name" value="GAF-like_dom_sf"/>
</dbReference>
<name>A0A7X5HWT2_9FIRM</name>
<dbReference type="RefSeq" id="WP_162370834.1">
    <property type="nucleotide sequence ID" value="NZ_JAAEEH010000028.1"/>
</dbReference>
<dbReference type="CDD" id="cd00077">
    <property type="entry name" value="HDc"/>
    <property type="match status" value="1"/>
</dbReference>
<dbReference type="Pfam" id="PF16927">
    <property type="entry name" value="HisKA_7TM"/>
    <property type="match status" value="1"/>
</dbReference>
<feature type="transmembrane region" description="Helical" evidence="1">
    <location>
        <begin position="135"/>
        <end position="156"/>
    </location>
</feature>
<dbReference type="PROSITE" id="PS51831">
    <property type="entry name" value="HD"/>
    <property type="match status" value="1"/>
</dbReference>
<dbReference type="InterPro" id="IPR043128">
    <property type="entry name" value="Rev_trsase/Diguanyl_cyclase"/>
</dbReference>
<feature type="domain" description="HD" evidence="3">
    <location>
        <begin position="668"/>
        <end position="790"/>
    </location>
</feature>
<dbReference type="SUPFAM" id="SSF109604">
    <property type="entry name" value="HD-domain/PDEase-like"/>
    <property type="match status" value="1"/>
</dbReference>
<dbReference type="Pfam" id="PF00990">
    <property type="entry name" value="GGDEF"/>
    <property type="match status" value="1"/>
</dbReference>
<dbReference type="SMART" id="SM00471">
    <property type="entry name" value="HDc"/>
    <property type="match status" value="1"/>
</dbReference>
<dbReference type="SUPFAM" id="SSF55781">
    <property type="entry name" value="GAF domain-like"/>
    <property type="match status" value="1"/>
</dbReference>
<dbReference type="PROSITE" id="PS50887">
    <property type="entry name" value="GGDEF"/>
    <property type="match status" value="1"/>
</dbReference>
<dbReference type="Gene3D" id="3.30.70.270">
    <property type="match status" value="1"/>
</dbReference>
<feature type="transmembrane region" description="Helical" evidence="1">
    <location>
        <begin position="63"/>
        <end position="82"/>
    </location>
</feature>
<dbReference type="NCBIfam" id="TIGR00254">
    <property type="entry name" value="GGDEF"/>
    <property type="match status" value="1"/>
</dbReference>
<dbReference type="InterPro" id="IPR000160">
    <property type="entry name" value="GGDEF_dom"/>
</dbReference>
<feature type="transmembrane region" description="Helical" evidence="1">
    <location>
        <begin position="229"/>
        <end position="252"/>
    </location>
</feature>
<evidence type="ECO:0000259" key="3">
    <source>
        <dbReference type="PROSITE" id="PS51831"/>
    </source>
</evidence>
<reference evidence="5 6" key="1">
    <citation type="submission" date="2020-01" db="EMBL/GenBank/DDBJ databases">
        <title>Anaeroalcalibacter tamaniensis gen. nov., sp. nov., moderately halophilic strictly anaerobic fermenter bacterium from mud volcano of Taman peninsula.</title>
        <authorList>
            <person name="Frolova A."/>
            <person name="Merkel A.Y."/>
            <person name="Slobodkin A.I."/>
        </authorList>
    </citation>
    <scope>NUCLEOTIDE SEQUENCE [LARGE SCALE GENOMIC DNA]</scope>
    <source>
        <strain evidence="5 6">F-3ap</strain>
    </source>
</reference>
<keyword evidence="1" id="KW-0812">Transmembrane</keyword>
<evidence type="ECO:0000256" key="1">
    <source>
        <dbReference type="SAM" id="Phobius"/>
    </source>
</evidence>
<gene>
    <name evidence="5" type="ORF">GXN74_10190</name>
</gene>